<keyword evidence="1" id="KW-0808">Transferase</keyword>
<dbReference type="InterPro" id="IPR000182">
    <property type="entry name" value="GNAT_dom"/>
</dbReference>
<protein>
    <recommendedName>
        <fullName evidence="3">N-acetyltransferase domain-containing protein</fullName>
    </recommendedName>
</protein>
<keyword evidence="5" id="KW-1185">Reference proteome</keyword>
<keyword evidence="2" id="KW-0012">Acyltransferase</keyword>
<dbReference type="Proteomes" id="UP000248553">
    <property type="component" value="Unassembled WGS sequence"/>
</dbReference>
<dbReference type="OrthoDB" id="1342666at2"/>
<evidence type="ECO:0000256" key="2">
    <source>
        <dbReference type="ARBA" id="ARBA00023315"/>
    </source>
</evidence>
<evidence type="ECO:0000256" key="1">
    <source>
        <dbReference type="ARBA" id="ARBA00022679"/>
    </source>
</evidence>
<dbReference type="InterPro" id="IPR016181">
    <property type="entry name" value="Acyl_CoA_acyltransferase"/>
</dbReference>
<reference evidence="5" key="1">
    <citation type="submission" date="2018-05" db="EMBL/GenBank/DDBJ databases">
        <authorList>
            <person name="Nie L."/>
        </authorList>
    </citation>
    <scope>NUCLEOTIDE SEQUENCE [LARGE SCALE GENOMIC DNA]</scope>
    <source>
        <strain evidence="5">NL</strain>
    </source>
</reference>
<evidence type="ECO:0000313" key="4">
    <source>
        <dbReference type="EMBL" id="RAK65789.1"/>
    </source>
</evidence>
<evidence type="ECO:0000313" key="5">
    <source>
        <dbReference type="Proteomes" id="UP000248553"/>
    </source>
</evidence>
<dbReference type="Pfam" id="PF00583">
    <property type="entry name" value="Acetyltransf_1"/>
    <property type="match status" value="1"/>
</dbReference>
<dbReference type="Gene3D" id="3.40.630.30">
    <property type="match status" value="1"/>
</dbReference>
<dbReference type="GO" id="GO:0016747">
    <property type="term" value="F:acyltransferase activity, transferring groups other than amino-acyl groups"/>
    <property type="evidence" value="ECO:0007669"/>
    <property type="project" value="InterPro"/>
</dbReference>
<proteinExistence type="predicted"/>
<dbReference type="PANTHER" id="PTHR43877:SF2">
    <property type="entry name" value="AMINOALKYLPHOSPHONATE N-ACETYLTRANSFERASE-RELATED"/>
    <property type="match status" value="1"/>
</dbReference>
<dbReference type="EMBL" id="QHKM01000004">
    <property type="protein sequence ID" value="RAK65789.1"/>
    <property type="molecule type" value="Genomic_DNA"/>
</dbReference>
<dbReference type="AlphaFoldDB" id="A0A328BGW2"/>
<name>A0A328BGW2_9BACT</name>
<feature type="domain" description="N-acetyltransferase" evidence="3">
    <location>
        <begin position="93"/>
        <end position="241"/>
    </location>
</feature>
<evidence type="ECO:0000259" key="3">
    <source>
        <dbReference type="PROSITE" id="PS51186"/>
    </source>
</evidence>
<dbReference type="SUPFAM" id="SSF55729">
    <property type="entry name" value="Acyl-CoA N-acyltransferases (Nat)"/>
    <property type="match status" value="1"/>
</dbReference>
<gene>
    <name evidence="4" type="ORF">DLM85_13800</name>
</gene>
<comment type="caution">
    <text evidence="4">The sequence shown here is derived from an EMBL/GenBank/DDBJ whole genome shotgun (WGS) entry which is preliminary data.</text>
</comment>
<sequence>MSSPDSALEKLAWDSAFFGFPVGRLQAPVADAAGLRHWLAAARRQGYRLLYWLVEPHDAAAVAAAKALHLRPIDHRITFGLPLAGRAIVAPVPDVRPVFTATPALRALAQDSSGWSRFRRDACFAPGSWQRLYNQWLQESLRGRLAREVLVHDDAAGQPLGMLTLAQQGPVATIGLLAVAPAARRQGVGRALLQAAGQRAQGWGCTELRVTTQQANHAAVALYRAGGFRVETEALIYHIWL</sequence>
<dbReference type="PANTHER" id="PTHR43877">
    <property type="entry name" value="AMINOALKYLPHOSPHONATE N-ACETYLTRANSFERASE-RELATED-RELATED"/>
    <property type="match status" value="1"/>
</dbReference>
<dbReference type="InterPro" id="IPR050832">
    <property type="entry name" value="Bact_Acetyltransf"/>
</dbReference>
<organism evidence="4 5">
    <name type="scientific">Hymenobacter edaphi</name>
    <dbReference type="NCBI Taxonomy" id="2211146"/>
    <lineage>
        <taxon>Bacteria</taxon>
        <taxon>Pseudomonadati</taxon>
        <taxon>Bacteroidota</taxon>
        <taxon>Cytophagia</taxon>
        <taxon>Cytophagales</taxon>
        <taxon>Hymenobacteraceae</taxon>
        <taxon>Hymenobacter</taxon>
    </lineage>
</organism>
<dbReference type="CDD" id="cd04301">
    <property type="entry name" value="NAT_SF"/>
    <property type="match status" value="1"/>
</dbReference>
<accession>A0A328BGW2</accession>
<dbReference type="PROSITE" id="PS51186">
    <property type="entry name" value="GNAT"/>
    <property type="match status" value="1"/>
</dbReference>